<dbReference type="SFLD" id="SFLDS00019">
    <property type="entry name" value="Glutathione_Transferase_(cytos"/>
    <property type="match status" value="1"/>
</dbReference>
<dbReference type="Gene3D" id="1.20.1050.10">
    <property type="match status" value="1"/>
</dbReference>
<gene>
    <name evidence="3" type="ORF">BE15_27010</name>
</gene>
<dbReference type="CDD" id="cd00299">
    <property type="entry name" value="GST_C_family"/>
    <property type="match status" value="1"/>
</dbReference>
<dbReference type="PROSITE" id="PS51354">
    <property type="entry name" value="GLUTAREDOXIN_2"/>
    <property type="match status" value="1"/>
</dbReference>
<dbReference type="PANTHER" id="PTHR42673">
    <property type="entry name" value="MALEYLACETOACETATE ISOMERASE"/>
    <property type="match status" value="1"/>
</dbReference>
<keyword evidence="1" id="KW-0175">Coiled coil</keyword>
<dbReference type="InterPro" id="IPR004046">
    <property type="entry name" value="GST_C"/>
</dbReference>
<protein>
    <recommendedName>
        <fullName evidence="2">GST N-terminal domain-containing protein</fullName>
    </recommendedName>
</protein>
<feature type="coiled-coil region" evidence="1">
    <location>
        <begin position="144"/>
        <end position="171"/>
    </location>
</feature>
<dbReference type="CDD" id="cd00570">
    <property type="entry name" value="GST_N_family"/>
    <property type="match status" value="1"/>
</dbReference>
<dbReference type="SUPFAM" id="SSF52833">
    <property type="entry name" value="Thioredoxin-like"/>
    <property type="match status" value="1"/>
</dbReference>
<dbReference type="PROSITE" id="PS50404">
    <property type="entry name" value="GST_NTER"/>
    <property type="match status" value="1"/>
</dbReference>
<evidence type="ECO:0000259" key="2">
    <source>
        <dbReference type="PROSITE" id="PS50404"/>
    </source>
</evidence>
<name>A0A150QG72_SORCE</name>
<dbReference type="PANTHER" id="PTHR42673:SF4">
    <property type="entry name" value="MALEYLACETOACETATE ISOMERASE"/>
    <property type="match status" value="1"/>
</dbReference>
<feature type="domain" description="GST N-terminal" evidence="2">
    <location>
        <begin position="1"/>
        <end position="79"/>
    </location>
</feature>
<dbReference type="InterPro" id="IPR040079">
    <property type="entry name" value="Glutathione_S-Trfase"/>
</dbReference>
<dbReference type="GO" id="GO:0004364">
    <property type="term" value="F:glutathione transferase activity"/>
    <property type="evidence" value="ECO:0007669"/>
    <property type="project" value="TreeGrafter"/>
</dbReference>
<reference evidence="3 4" key="1">
    <citation type="submission" date="2014-02" db="EMBL/GenBank/DDBJ databases">
        <title>The small core and large imbalanced accessory genome model reveals a collaborative survival strategy of Sorangium cellulosum strains in nature.</title>
        <authorList>
            <person name="Han K."/>
            <person name="Peng R."/>
            <person name="Blom J."/>
            <person name="Li Y.-Z."/>
        </authorList>
    </citation>
    <scope>NUCLEOTIDE SEQUENCE [LARGE SCALE GENOMIC DNA]</scope>
    <source>
        <strain evidence="3 4">So0008-312</strain>
    </source>
</reference>
<accession>A0A150QG72</accession>
<dbReference type="InterPro" id="IPR036282">
    <property type="entry name" value="Glutathione-S-Trfase_C_sf"/>
</dbReference>
<dbReference type="Proteomes" id="UP000075260">
    <property type="component" value="Unassembled WGS sequence"/>
</dbReference>
<dbReference type="InterPro" id="IPR036249">
    <property type="entry name" value="Thioredoxin-like_sf"/>
</dbReference>
<dbReference type="AlphaFoldDB" id="A0A150QG72"/>
<dbReference type="Pfam" id="PF00043">
    <property type="entry name" value="GST_C"/>
    <property type="match status" value="1"/>
</dbReference>
<dbReference type="GO" id="GO:0006559">
    <property type="term" value="P:L-phenylalanine catabolic process"/>
    <property type="evidence" value="ECO:0007669"/>
    <property type="project" value="TreeGrafter"/>
</dbReference>
<dbReference type="EMBL" id="JEMA01000722">
    <property type="protein sequence ID" value="KYF66668.1"/>
    <property type="molecule type" value="Genomic_DNA"/>
</dbReference>
<organism evidence="3 4">
    <name type="scientific">Sorangium cellulosum</name>
    <name type="common">Polyangium cellulosum</name>
    <dbReference type="NCBI Taxonomy" id="56"/>
    <lineage>
        <taxon>Bacteria</taxon>
        <taxon>Pseudomonadati</taxon>
        <taxon>Myxococcota</taxon>
        <taxon>Polyangia</taxon>
        <taxon>Polyangiales</taxon>
        <taxon>Polyangiaceae</taxon>
        <taxon>Sorangium</taxon>
    </lineage>
</organism>
<dbReference type="Pfam" id="PF13417">
    <property type="entry name" value="GST_N_3"/>
    <property type="match status" value="1"/>
</dbReference>
<evidence type="ECO:0000313" key="3">
    <source>
        <dbReference type="EMBL" id="KYF66668.1"/>
    </source>
</evidence>
<dbReference type="GO" id="GO:0006749">
    <property type="term" value="P:glutathione metabolic process"/>
    <property type="evidence" value="ECO:0007669"/>
    <property type="project" value="TreeGrafter"/>
</dbReference>
<dbReference type="Gene3D" id="3.40.30.10">
    <property type="entry name" value="Glutaredoxin"/>
    <property type="match status" value="1"/>
</dbReference>
<dbReference type="GO" id="GO:0016034">
    <property type="term" value="F:maleylacetoacetate isomerase activity"/>
    <property type="evidence" value="ECO:0007669"/>
    <property type="project" value="TreeGrafter"/>
</dbReference>
<dbReference type="RefSeq" id="WP_061610362.1">
    <property type="nucleotide sequence ID" value="NZ_JEMA01000722.1"/>
</dbReference>
<evidence type="ECO:0000313" key="4">
    <source>
        <dbReference type="Proteomes" id="UP000075260"/>
    </source>
</evidence>
<proteinExistence type="predicted"/>
<comment type="caution">
    <text evidence="3">The sequence shown here is derived from an EMBL/GenBank/DDBJ whole genome shotgun (WGS) entry which is preliminary data.</text>
</comment>
<dbReference type="InterPro" id="IPR004045">
    <property type="entry name" value="Glutathione_S-Trfase_N"/>
</dbReference>
<dbReference type="SUPFAM" id="SSF47616">
    <property type="entry name" value="GST C-terminal domain-like"/>
    <property type="match status" value="1"/>
</dbReference>
<evidence type="ECO:0000256" key="1">
    <source>
        <dbReference type="SAM" id="Coils"/>
    </source>
</evidence>
<sequence>MTIVLHRFPISHFSEKARAALDFKGLEYRIVEHQPGPEQIAIYRLSGQRKLPVIEHDGTVVADSTEIALYLERTFPDRRRLLPEDPSARLEVLALEAQLDDTLGKSGPLVWLRHAARDERYLDALGAATTPLVSAGLRAMAAVVPIAEARLGAVQRRLDEAERTLRATLADLCARLETSRYLVGDEPSLADIAAVTLVHPLKFPPSRGLFRPALAGASVHSIVEHPDLAPFFDFRDRFYRDHLQ</sequence>
<dbReference type="OrthoDB" id="5242791at2"/>